<dbReference type="InterPro" id="IPR036237">
    <property type="entry name" value="Xyl_isomerase-like_sf"/>
</dbReference>
<dbReference type="SUPFAM" id="SSF51658">
    <property type="entry name" value="Xylose isomerase-like"/>
    <property type="match status" value="1"/>
</dbReference>
<gene>
    <name evidence="2" type="ORF">HNR61_007476</name>
</gene>
<name>A0A7W3LX19_ACTNM</name>
<dbReference type="Pfam" id="PF01261">
    <property type="entry name" value="AP_endonuc_2"/>
    <property type="match status" value="1"/>
</dbReference>
<evidence type="ECO:0000259" key="1">
    <source>
        <dbReference type="Pfam" id="PF01261"/>
    </source>
</evidence>
<accession>A0A7W3LX19</accession>
<dbReference type="RefSeq" id="WP_312898279.1">
    <property type="nucleotide sequence ID" value="NZ_BAAALP010000025.1"/>
</dbReference>
<dbReference type="Gene3D" id="3.20.20.150">
    <property type="entry name" value="Divalent-metal-dependent TIM barrel enzymes"/>
    <property type="match status" value="1"/>
</dbReference>
<evidence type="ECO:0000313" key="2">
    <source>
        <dbReference type="EMBL" id="MBA8955794.1"/>
    </source>
</evidence>
<proteinExistence type="predicted"/>
<organism evidence="2 3">
    <name type="scientific">Actinomadura namibiensis</name>
    <dbReference type="NCBI Taxonomy" id="182080"/>
    <lineage>
        <taxon>Bacteria</taxon>
        <taxon>Bacillati</taxon>
        <taxon>Actinomycetota</taxon>
        <taxon>Actinomycetes</taxon>
        <taxon>Streptosporangiales</taxon>
        <taxon>Thermomonosporaceae</taxon>
        <taxon>Actinomadura</taxon>
    </lineage>
</organism>
<sequence>MTRAAFSTLGVPGMPLPEVLDLAVRTGYAGLELRCAGDGPVHTGLTSAGRRAVAAALDGAGVVPLCAASYVRVAAPGPDGPVVDALRAHLDLAADLGAAHVRVFPGADPADPDAERRAAARLTAVAGAARARGVAVAVETHDSHRAGRDLARLLDGVPGARALWDVLHGHRAGETPGRTHTALADRLAYVQVKDADPAGTPVALGAGTLPLDEVGRVLGAHGYDGWLCWEYEAAWHPGAAPLPALLAAGRTRMERLLGPPRP</sequence>
<evidence type="ECO:0000313" key="3">
    <source>
        <dbReference type="Proteomes" id="UP000572680"/>
    </source>
</evidence>
<reference evidence="2 3" key="1">
    <citation type="submission" date="2020-08" db="EMBL/GenBank/DDBJ databases">
        <title>Genomic Encyclopedia of Type Strains, Phase IV (KMG-IV): sequencing the most valuable type-strain genomes for metagenomic binning, comparative biology and taxonomic classification.</title>
        <authorList>
            <person name="Goeker M."/>
        </authorList>
    </citation>
    <scope>NUCLEOTIDE SEQUENCE [LARGE SCALE GENOMIC DNA]</scope>
    <source>
        <strain evidence="2 3">DSM 44197</strain>
    </source>
</reference>
<keyword evidence="3" id="KW-1185">Reference proteome</keyword>
<dbReference type="Proteomes" id="UP000572680">
    <property type="component" value="Unassembled WGS sequence"/>
</dbReference>
<dbReference type="PANTHER" id="PTHR12110:SF48">
    <property type="entry name" value="BLL3656 PROTEIN"/>
    <property type="match status" value="1"/>
</dbReference>
<dbReference type="InterPro" id="IPR013022">
    <property type="entry name" value="Xyl_isomerase-like_TIM-brl"/>
</dbReference>
<dbReference type="EMBL" id="JACJIA010000013">
    <property type="protein sequence ID" value="MBA8955794.1"/>
    <property type="molecule type" value="Genomic_DNA"/>
</dbReference>
<comment type="caution">
    <text evidence="2">The sequence shown here is derived from an EMBL/GenBank/DDBJ whole genome shotgun (WGS) entry which is preliminary data.</text>
</comment>
<dbReference type="PANTHER" id="PTHR12110">
    <property type="entry name" value="HYDROXYPYRUVATE ISOMERASE"/>
    <property type="match status" value="1"/>
</dbReference>
<dbReference type="AlphaFoldDB" id="A0A7W3LX19"/>
<keyword evidence="2" id="KW-0413">Isomerase</keyword>
<feature type="domain" description="Xylose isomerase-like TIM barrel" evidence="1">
    <location>
        <begin position="20"/>
        <end position="237"/>
    </location>
</feature>
<dbReference type="GO" id="GO:0016853">
    <property type="term" value="F:isomerase activity"/>
    <property type="evidence" value="ECO:0007669"/>
    <property type="project" value="UniProtKB-KW"/>
</dbReference>
<dbReference type="InterPro" id="IPR050312">
    <property type="entry name" value="IolE/XylAMocC-like"/>
</dbReference>
<protein>
    <submittedName>
        <fullName evidence="2">Sugar phosphate isomerase/epimerase</fullName>
    </submittedName>
</protein>